<evidence type="ECO:0000256" key="4">
    <source>
        <dbReference type="PROSITE-ProRule" id="PRU00433"/>
    </source>
</evidence>
<dbReference type="EMBL" id="CP036274">
    <property type="protein sequence ID" value="QDU27161.1"/>
    <property type="molecule type" value="Genomic_DNA"/>
</dbReference>
<dbReference type="InterPro" id="IPR012938">
    <property type="entry name" value="Glc/Sorbosone_DH"/>
</dbReference>
<gene>
    <name evidence="7" type="primary">yliI_2</name>
    <name evidence="7" type="ORF">ETAA8_22460</name>
</gene>
<feature type="signal peptide" evidence="5">
    <location>
        <begin position="1"/>
        <end position="22"/>
    </location>
</feature>
<accession>A0A517YAD6</accession>
<dbReference type="RefSeq" id="WP_202921751.1">
    <property type="nucleotide sequence ID" value="NZ_CP036274.1"/>
</dbReference>
<keyword evidence="2 4" id="KW-0479">Metal-binding</keyword>
<dbReference type="Pfam" id="PF07995">
    <property type="entry name" value="GSDH"/>
    <property type="match status" value="1"/>
</dbReference>
<dbReference type="PROSITE" id="PS51007">
    <property type="entry name" value="CYTC"/>
    <property type="match status" value="1"/>
</dbReference>
<dbReference type="PANTHER" id="PTHR19328:SF75">
    <property type="entry name" value="ALDOSE SUGAR DEHYDROGENASE YLII"/>
    <property type="match status" value="1"/>
</dbReference>
<dbReference type="GO" id="GO:0009055">
    <property type="term" value="F:electron transfer activity"/>
    <property type="evidence" value="ECO:0007669"/>
    <property type="project" value="InterPro"/>
</dbReference>
<feature type="domain" description="Cytochrome c" evidence="6">
    <location>
        <begin position="827"/>
        <end position="965"/>
    </location>
</feature>
<dbReference type="SUPFAM" id="SSF46626">
    <property type="entry name" value="Cytochrome c"/>
    <property type="match status" value="1"/>
</dbReference>
<dbReference type="SUPFAM" id="SSF50952">
    <property type="entry name" value="Soluble quinoprotein glucose dehydrogenase"/>
    <property type="match status" value="1"/>
</dbReference>
<protein>
    <submittedName>
        <fullName evidence="7">Soluble aldose sugar dehydrogenase YliI</fullName>
        <ecNumber evidence="7">1.1.5.-</ecNumber>
    </submittedName>
</protein>
<dbReference type="PANTHER" id="PTHR19328">
    <property type="entry name" value="HEDGEHOG-INTERACTING PROTEIN"/>
    <property type="match status" value="1"/>
</dbReference>
<dbReference type="AlphaFoldDB" id="A0A517YAD6"/>
<dbReference type="InterPro" id="IPR009056">
    <property type="entry name" value="Cyt_c-like_dom"/>
</dbReference>
<keyword evidence="7" id="KW-0560">Oxidoreductase</keyword>
<dbReference type="InterPro" id="IPR036909">
    <property type="entry name" value="Cyt_c-like_dom_sf"/>
</dbReference>
<dbReference type="Gene3D" id="1.10.760.10">
    <property type="entry name" value="Cytochrome c-like domain"/>
    <property type="match status" value="1"/>
</dbReference>
<dbReference type="InterPro" id="IPR011041">
    <property type="entry name" value="Quinoprot_gluc/sorb_DH_b-prop"/>
</dbReference>
<dbReference type="KEGG" id="aagg:ETAA8_22460"/>
<evidence type="ECO:0000313" key="8">
    <source>
        <dbReference type="Proteomes" id="UP000315017"/>
    </source>
</evidence>
<dbReference type="GO" id="GO:0020037">
    <property type="term" value="F:heme binding"/>
    <property type="evidence" value="ECO:0007669"/>
    <property type="project" value="InterPro"/>
</dbReference>
<evidence type="ECO:0000256" key="1">
    <source>
        <dbReference type="ARBA" id="ARBA00022617"/>
    </source>
</evidence>
<dbReference type="InterPro" id="IPR013427">
    <property type="entry name" value="Haem-bd_dom_put"/>
</dbReference>
<feature type="chain" id="PRO_5022200109" evidence="5">
    <location>
        <begin position="23"/>
        <end position="968"/>
    </location>
</feature>
<dbReference type="Gene3D" id="2.120.10.30">
    <property type="entry name" value="TolB, C-terminal domain"/>
    <property type="match status" value="1"/>
</dbReference>
<sequence precursor="true">MLFRASFRLMLLLCLLTATLRAAEKTAPTRPAWTKSRIVGAPQAPEPYRLESAFPQLRFERPTSIEQFPGANRLLVTEMGGKVFTIVKGAATKEKDLVVDLKGLLPQELAGKNVSLLDAEFHPQFGENRSLFICYVHPGNGGHTRVSRLTLTGGSTPSVVPGSEQVIITWPSGGHNAGCLEFGKDGFLYIATGDGSGPNPPDGRTTGQDVSDLLGAILRIDIDRQQGDLAYAIPADNPFVNTQTARGEVWAYGLRNPFKIGVDMESGDVFAADNGWESWEMVHRIVRGGNCGWPIMEGRALLRSEVKPGPTPIIPPVKDHPHTEANSVIGGPVYRGAKLPQLAGSFVYGDYITGTIWSVRRESDGSYSHATLCDTDQRIVSFTQGNEGELYVLDYDFTGQIYELLPSDLPDTSATFPRRLSETGLFTSLENLEPAPGVVPYSVQVERWLDGAHAQRWLAIPGDGQVQLSTSKEESPVYPEGTVLVKHLSLPEHKLRLETQLLHFERGVWRPYSYLWNEAGTDAELVDSIGTQRGLKIPSKDAKEGFVERTWRASAVNECKLCHNAESRNVLGFVPHQLTRLVASSGGETELTRLSAMKAVAKAPTNSADDQLRLVDPHDAAQPLDERARSYLHVNCSMCHQPGGNAIVSFFLRKDLPFEKLNTSKGTGIGTFGLRDAKLIVPGDPARSVLMYRMSKLGYARMPYIGSQVVDSRGVALIDAWIRSMPGEAGAGAVAQLLELTSALNGEPAARAAKIDEFVKSTGGALALVARLHGGTVKDDDRAIAVRQGSAAPTDIRGLFDTFIPESQRRPTLGANVDPQTILSKSGDVQRGKLIFYSDGARCRNCHDASDRKLSIGPTIQDINKKYTKLTDLLPHILQPSLKVDEPFAAYTALTDDGRVIGGLLVEQSDRQVVLKTAEKKLVQLPRASIEELRKSEKSLMPDNILSDLTAQEAADLLTYLASLGAAK</sequence>
<dbReference type="EC" id="1.1.5.-" evidence="7"/>
<dbReference type="Proteomes" id="UP000315017">
    <property type="component" value="Chromosome"/>
</dbReference>
<organism evidence="7 8">
    <name type="scientific">Anatilimnocola aggregata</name>
    <dbReference type="NCBI Taxonomy" id="2528021"/>
    <lineage>
        <taxon>Bacteria</taxon>
        <taxon>Pseudomonadati</taxon>
        <taxon>Planctomycetota</taxon>
        <taxon>Planctomycetia</taxon>
        <taxon>Pirellulales</taxon>
        <taxon>Pirellulaceae</taxon>
        <taxon>Anatilimnocola</taxon>
    </lineage>
</organism>
<evidence type="ECO:0000313" key="7">
    <source>
        <dbReference type="EMBL" id="QDU27161.1"/>
    </source>
</evidence>
<evidence type="ECO:0000256" key="2">
    <source>
        <dbReference type="ARBA" id="ARBA00022723"/>
    </source>
</evidence>
<keyword evidence="5" id="KW-0732">Signal</keyword>
<evidence type="ECO:0000259" key="6">
    <source>
        <dbReference type="PROSITE" id="PS51007"/>
    </source>
</evidence>
<reference evidence="7 8" key="1">
    <citation type="submission" date="2019-02" db="EMBL/GenBank/DDBJ databases">
        <title>Deep-cultivation of Planctomycetes and their phenomic and genomic characterization uncovers novel biology.</title>
        <authorList>
            <person name="Wiegand S."/>
            <person name="Jogler M."/>
            <person name="Boedeker C."/>
            <person name="Pinto D."/>
            <person name="Vollmers J."/>
            <person name="Rivas-Marin E."/>
            <person name="Kohn T."/>
            <person name="Peeters S.H."/>
            <person name="Heuer A."/>
            <person name="Rast P."/>
            <person name="Oberbeckmann S."/>
            <person name="Bunk B."/>
            <person name="Jeske O."/>
            <person name="Meyerdierks A."/>
            <person name="Storesund J.E."/>
            <person name="Kallscheuer N."/>
            <person name="Luecker S."/>
            <person name="Lage O.M."/>
            <person name="Pohl T."/>
            <person name="Merkel B.J."/>
            <person name="Hornburger P."/>
            <person name="Mueller R.-W."/>
            <person name="Bruemmer F."/>
            <person name="Labrenz M."/>
            <person name="Spormann A.M."/>
            <person name="Op den Camp H."/>
            <person name="Overmann J."/>
            <person name="Amann R."/>
            <person name="Jetten M.S.M."/>
            <person name="Mascher T."/>
            <person name="Medema M.H."/>
            <person name="Devos D.P."/>
            <person name="Kaster A.-K."/>
            <person name="Ovreas L."/>
            <person name="Rohde M."/>
            <person name="Galperin M.Y."/>
            <person name="Jogler C."/>
        </authorList>
    </citation>
    <scope>NUCLEOTIDE SEQUENCE [LARGE SCALE GENOMIC DNA]</scope>
    <source>
        <strain evidence="7 8">ETA_A8</strain>
    </source>
</reference>
<keyword evidence="8" id="KW-1185">Reference proteome</keyword>
<evidence type="ECO:0000256" key="3">
    <source>
        <dbReference type="ARBA" id="ARBA00023004"/>
    </source>
</evidence>
<dbReference type="GO" id="GO:0016491">
    <property type="term" value="F:oxidoreductase activity"/>
    <property type="evidence" value="ECO:0007669"/>
    <property type="project" value="UniProtKB-KW"/>
</dbReference>
<keyword evidence="3 4" id="KW-0408">Iron</keyword>
<dbReference type="InterPro" id="IPR011042">
    <property type="entry name" value="6-blade_b-propeller_TolB-like"/>
</dbReference>
<dbReference type="NCBIfam" id="TIGR02603">
    <property type="entry name" value="CxxCH_TIGR02603"/>
    <property type="match status" value="1"/>
</dbReference>
<proteinExistence type="predicted"/>
<evidence type="ECO:0000256" key="5">
    <source>
        <dbReference type="SAM" id="SignalP"/>
    </source>
</evidence>
<dbReference type="GO" id="GO:0046872">
    <property type="term" value="F:metal ion binding"/>
    <property type="evidence" value="ECO:0007669"/>
    <property type="project" value="UniProtKB-KW"/>
</dbReference>
<name>A0A517YAD6_9BACT</name>
<keyword evidence="1 4" id="KW-0349">Heme</keyword>